<dbReference type="AlphaFoldDB" id="A0A179B0T6"/>
<dbReference type="STRING" id="1823756.A4H34_09495"/>
<dbReference type="Proteomes" id="UP000078368">
    <property type="component" value="Unassembled WGS sequence"/>
</dbReference>
<evidence type="ECO:0000313" key="2">
    <source>
        <dbReference type="Proteomes" id="UP000078368"/>
    </source>
</evidence>
<dbReference type="Pfam" id="PF11248">
    <property type="entry name" value="DUF3046"/>
    <property type="match status" value="1"/>
</dbReference>
<dbReference type="InterPro" id="IPR021408">
    <property type="entry name" value="DUF3046"/>
</dbReference>
<accession>A0A179B0T6</accession>
<organism evidence="1 2">
    <name type="scientific">Peptidiphaga gingivicola</name>
    <dbReference type="NCBI Taxonomy" id="2741497"/>
    <lineage>
        <taxon>Bacteria</taxon>
        <taxon>Bacillati</taxon>
        <taxon>Actinomycetota</taxon>
        <taxon>Actinomycetes</taxon>
        <taxon>Actinomycetales</taxon>
        <taxon>Actinomycetaceae</taxon>
        <taxon>Peptidiphaga</taxon>
    </lineage>
</organism>
<dbReference type="RefSeq" id="WP_064231930.1">
    <property type="nucleotide sequence ID" value="NZ_LVZK01000003.1"/>
</dbReference>
<sequence length="78" mass="8832">MRESEFWANLDWAFPRGRGRSLAQDLFLSELGGASPAEALREGQPPQAVWNAVCQAMDLPESYRFLHRISSDDRGRLP</sequence>
<comment type="caution">
    <text evidence="1">The sequence shown here is derived from an EMBL/GenBank/DDBJ whole genome shotgun (WGS) entry which is preliminary data.</text>
</comment>
<keyword evidence="2" id="KW-1185">Reference proteome</keyword>
<protein>
    <recommendedName>
        <fullName evidence="3">Histidine kinase</fullName>
    </recommendedName>
</protein>
<name>A0A179B0T6_9ACTO</name>
<proteinExistence type="predicted"/>
<reference evidence="1 2" key="1">
    <citation type="submission" date="2016-04" db="EMBL/GenBank/DDBJ databases">
        <title>Peptidophaga gingivicola gen. nov., sp. nov., isolated from human subgingival plaque.</title>
        <authorList>
            <person name="Beall C.J."/>
            <person name="Mokrzan E.M."/>
            <person name="Griffen A.L."/>
            <person name="Leys E.J."/>
        </authorList>
    </citation>
    <scope>NUCLEOTIDE SEQUENCE [LARGE SCALE GENOMIC DNA]</scope>
    <source>
        <strain evidence="1 2">BA112</strain>
    </source>
</reference>
<evidence type="ECO:0000313" key="1">
    <source>
        <dbReference type="EMBL" id="OAP85326.1"/>
    </source>
</evidence>
<dbReference type="EMBL" id="LVZK01000003">
    <property type="protein sequence ID" value="OAP85326.1"/>
    <property type="molecule type" value="Genomic_DNA"/>
</dbReference>
<dbReference type="OrthoDB" id="3215033at2"/>
<gene>
    <name evidence="1" type="ORF">A4H34_09495</name>
</gene>
<evidence type="ECO:0008006" key="3">
    <source>
        <dbReference type="Google" id="ProtNLM"/>
    </source>
</evidence>